<dbReference type="InterPro" id="IPR052972">
    <property type="entry name" value="Sacsin_chaperone_reg"/>
</dbReference>
<dbReference type="OrthoDB" id="1262810at2759"/>
<protein>
    <submittedName>
        <fullName evidence="2">18183_t:CDS:1</fullName>
    </submittedName>
</protein>
<feature type="domain" description="Sacsin/Nov" evidence="1">
    <location>
        <begin position="5"/>
        <end position="63"/>
    </location>
</feature>
<feature type="non-terminal residue" evidence="2">
    <location>
        <position position="1"/>
    </location>
</feature>
<comment type="caution">
    <text evidence="2">The sequence shown here is derived from an EMBL/GenBank/DDBJ whole genome shotgun (WGS) entry which is preliminary data.</text>
</comment>
<organism evidence="2 3">
    <name type="scientific">Racocetra fulgida</name>
    <dbReference type="NCBI Taxonomy" id="60492"/>
    <lineage>
        <taxon>Eukaryota</taxon>
        <taxon>Fungi</taxon>
        <taxon>Fungi incertae sedis</taxon>
        <taxon>Mucoromycota</taxon>
        <taxon>Glomeromycotina</taxon>
        <taxon>Glomeromycetes</taxon>
        <taxon>Diversisporales</taxon>
        <taxon>Gigasporaceae</taxon>
        <taxon>Racocetra</taxon>
    </lineage>
</organism>
<dbReference type="PANTHER" id="PTHR15600:SF42">
    <property type="entry name" value="SACSIN"/>
    <property type="match status" value="1"/>
</dbReference>
<evidence type="ECO:0000259" key="1">
    <source>
        <dbReference type="Pfam" id="PF25794"/>
    </source>
</evidence>
<proteinExistence type="predicted"/>
<gene>
    <name evidence="2" type="ORF">RFULGI_LOCUS6989</name>
</gene>
<dbReference type="Proteomes" id="UP000789396">
    <property type="component" value="Unassembled WGS sequence"/>
</dbReference>
<reference evidence="2" key="1">
    <citation type="submission" date="2021-06" db="EMBL/GenBank/DDBJ databases">
        <authorList>
            <person name="Kallberg Y."/>
            <person name="Tangrot J."/>
            <person name="Rosling A."/>
        </authorList>
    </citation>
    <scope>NUCLEOTIDE SEQUENCE</scope>
    <source>
        <strain evidence="2">IN212</strain>
    </source>
</reference>
<name>A0A9N9CTD7_9GLOM</name>
<dbReference type="GO" id="GO:0030544">
    <property type="term" value="F:Hsp70 protein binding"/>
    <property type="evidence" value="ECO:0007669"/>
    <property type="project" value="TreeGrafter"/>
</dbReference>
<keyword evidence="3" id="KW-1185">Reference proteome</keyword>
<dbReference type="Pfam" id="PF25794">
    <property type="entry name" value="SACS"/>
    <property type="match status" value="1"/>
</dbReference>
<dbReference type="EMBL" id="CAJVPZ010009653">
    <property type="protein sequence ID" value="CAG8611376.1"/>
    <property type="molecule type" value="Genomic_DNA"/>
</dbReference>
<sequence length="115" mass="13334">FHPDEKYTTRIKNILTEYPYGSQILREILQNSDDAKSSVQIFILNHKTYPSEKLCDPKLERYQDVSSIISGSSYVLIDPHERQYCNVKPGQRGFKADFLEHDILNEVKIIVNCVS</sequence>
<dbReference type="AlphaFoldDB" id="A0A9N9CTD7"/>
<evidence type="ECO:0000313" key="3">
    <source>
        <dbReference type="Proteomes" id="UP000789396"/>
    </source>
</evidence>
<dbReference type="InterPro" id="IPR058210">
    <property type="entry name" value="SACS/Nov_dom"/>
</dbReference>
<accession>A0A9N9CTD7</accession>
<dbReference type="PANTHER" id="PTHR15600">
    <property type="entry name" value="SACSIN"/>
    <property type="match status" value="1"/>
</dbReference>
<evidence type="ECO:0000313" key="2">
    <source>
        <dbReference type="EMBL" id="CAG8611376.1"/>
    </source>
</evidence>